<comment type="caution">
    <text evidence="4">The sequence shown here is derived from an EMBL/GenBank/DDBJ whole genome shotgun (WGS) entry which is preliminary data.</text>
</comment>
<keyword evidence="1 2" id="KW-0732">Signal</keyword>
<protein>
    <submittedName>
        <fullName evidence="4">T9SS type A sorting domain-containing protein</fullName>
    </submittedName>
</protein>
<organism evidence="4 5">
    <name type="scientific">Flavobacterium zepuense</name>
    <dbReference type="NCBI Taxonomy" id="2593302"/>
    <lineage>
        <taxon>Bacteria</taxon>
        <taxon>Pseudomonadati</taxon>
        <taxon>Bacteroidota</taxon>
        <taxon>Flavobacteriia</taxon>
        <taxon>Flavobacteriales</taxon>
        <taxon>Flavobacteriaceae</taxon>
        <taxon>Flavobacterium</taxon>
    </lineage>
</organism>
<proteinExistence type="predicted"/>
<accession>A0A552UVN7</accession>
<dbReference type="AlphaFoldDB" id="A0A552UVN7"/>
<dbReference type="InterPro" id="IPR013431">
    <property type="entry name" value="Delta_60_rpt"/>
</dbReference>
<dbReference type="NCBIfam" id="TIGR04183">
    <property type="entry name" value="Por_Secre_tail"/>
    <property type="match status" value="1"/>
</dbReference>
<gene>
    <name evidence="4" type="ORF">FMM05_17550</name>
</gene>
<keyword evidence="5" id="KW-1185">Reference proteome</keyword>
<feature type="chain" id="PRO_5022130580" evidence="2">
    <location>
        <begin position="19"/>
        <end position="469"/>
    </location>
</feature>
<feature type="signal peptide" evidence="2">
    <location>
        <begin position="1"/>
        <end position="18"/>
    </location>
</feature>
<evidence type="ECO:0000256" key="1">
    <source>
        <dbReference type="ARBA" id="ARBA00022729"/>
    </source>
</evidence>
<feature type="domain" description="Secretion system C-terminal sorting" evidence="3">
    <location>
        <begin position="395"/>
        <end position="467"/>
    </location>
</feature>
<dbReference type="InterPro" id="IPR026444">
    <property type="entry name" value="Secre_tail"/>
</dbReference>
<evidence type="ECO:0000313" key="5">
    <source>
        <dbReference type="Proteomes" id="UP000320643"/>
    </source>
</evidence>
<evidence type="ECO:0000256" key="2">
    <source>
        <dbReference type="SAM" id="SignalP"/>
    </source>
</evidence>
<dbReference type="Pfam" id="PF18962">
    <property type="entry name" value="Por_Secre_tail"/>
    <property type="match status" value="1"/>
</dbReference>
<evidence type="ECO:0000259" key="3">
    <source>
        <dbReference type="Pfam" id="PF18962"/>
    </source>
</evidence>
<reference evidence="4 5" key="1">
    <citation type="submission" date="2019-07" db="EMBL/GenBank/DDBJ databases">
        <title>Flavobacterium sp. nov., isolated from glacier ice.</title>
        <authorList>
            <person name="Liu Q."/>
            <person name="Xin Y.-H."/>
        </authorList>
    </citation>
    <scope>NUCLEOTIDE SEQUENCE [LARGE SCALE GENOMIC DNA]</scope>
    <source>
        <strain evidence="4 5">ZT4R6</strain>
    </source>
</reference>
<dbReference type="Gene3D" id="2.80.10.50">
    <property type="match status" value="3"/>
</dbReference>
<dbReference type="SUPFAM" id="SSF101898">
    <property type="entry name" value="NHL repeat"/>
    <property type="match status" value="1"/>
</dbReference>
<dbReference type="Pfam" id="PF17164">
    <property type="entry name" value="DUF5122"/>
    <property type="match status" value="6"/>
</dbReference>
<dbReference type="RefSeq" id="WP_143374728.1">
    <property type="nucleotide sequence ID" value="NZ_VJVZ01000013.1"/>
</dbReference>
<sequence length="469" mass="49872">MKKLLLTALMASTAIAYSQDGTWDSTFNIGTGANAPVNGIDALPDGKILIAGQFAQYNGQTVNGLARLTANGDLDTSFTSPATPQLIYKTLIEEDGSIMYATIYPGSILRRLDPDGFLDDSFIPPVFPGLSEIVSISKQGNKYIVSGAFQVNVNSPEPLSCIVRLNANGSLDETFAPVRLYAANTPFAHTRVLPDGKIIAVGKFEYYGETAVANLIRLNADGTLDDTFDAGTGIMGQPMSVAIQPDGKIIVGGLFASVNGFDRNMIVRINADGSVDDSFVPPTGDTVTALDLIIQPDGKIIAGGNFHDSEVIFGEDDDSVPVYIKRFNANGTLDTTFISEQSVGNQVLTLSLQDDGKLLAGGWFDKVGGVTKNRLARLNNTVLSVKDYQMAGLSVYPNPVTDKLTIDTGSFTSATATVSVYDITGKMLYNAEQAATGNIQVDMASYNSGLYFVTVSAGNKTLTQKVIKN</sequence>
<evidence type="ECO:0000313" key="4">
    <source>
        <dbReference type="EMBL" id="TRW22311.1"/>
    </source>
</evidence>
<dbReference type="EMBL" id="VJVZ01000013">
    <property type="protein sequence ID" value="TRW22311.1"/>
    <property type="molecule type" value="Genomic_DNA"/>
</dbReference>
<dbReference type="Gene3D" id="2.60.40.3080">
    <property type="match status" value="1"/>
</dbReference>
<dbReference type="Proteomes" id="UP000320643">
    <property type="component" value="Unassembled WGS sequence"/>
</dbReference>
<dbReference type="OrthoDB" id="9805017at2"/>
<dbReference type="NCBIfam" id="TIGR02608">
    <property type="entry name" value="delta_60_rpt"/>
    <property type="match status" value="5"/>
</dbReference>
<name>A0A552UVN7_9FLAO</name>